<dbReference type="Proteomes" id="UP000597507">
    <property type="component" value="Unassembled WGS sequence"/>
</dbReference>
<evidence type="ECO:0000313" key="2">
    <source>
        <dbReference type="EMBL" id="GGG52422.1"/>
    </source>
</evidence>
<sequence length="83" mass="8953">MPHPRLEELILAAFRRADAEGRRDAAEHLMRALEALCPCLDVAPGGSALAEAYRDLAREAPAGPVDHGDGKAARRRGAGKRFH</sequence>
<dbReference type="AlphaFoldDB" id="A0A8J3EEA8"/>
<comment type="caution">
    <text evidence="2">The sequence shown here is derived from an EMBL/GenBank/DDBJ whole genome shotgun (WGS) entry which is preliminary data.</text>
</comment>
<feature type="compositionally biased region" description="Basic residues" evidence="1">
    <location>
        <begin position="73"/>
        <end position="83"/>
    </location>
</feature>
<reference evidence="2 3" key="1">
    <citation type="journal article" date="2014" name="Int. J. Syst. Evol. Microbiol.">
        <title>Complete genome sequence of Corynebacterium casei LMG S-19264T (=DSM 44701T), isolated from a smear-ripened cheese.</title>
        <authorList>
            <consortium name="US DOE Joint Genome Institute (JGI-PGF)"/>
            <person name="Walter F."/>
            <person name="Albersmeier A."/>
            <person name="Kalinowski J."/>
            <person name="Ruckert C."/>
        </authorList>
    </citation>
    <scope>NUCLEOTIDE SEQUENCE [LARGE SCALE GENOMIC DNA]</scope>
    <source>
        <strain evidence="2 3">CGMCC 1.16330</strain>
    </source>
</reference>
<gene>
    <name evidence="2" type="ORF">GCM10010964_44480</name>
</gene>
<keyword evidence="3" id="KW-1185">Reference proteome</keyword>
<protein>
    <submittedName>
        <fullName evidence="2">Uncharacterized protein</fullName>
    </submittedName>
</protein>
<organism evidence="2 3">
    <name type="scientific">Caldovatus sediminis</name>
    <dbReference type="NCBI Taxonomy" id="2041189"/>
    <lineage>
        <taxon>Bacteria</taxon>
        <taxon>Pseudomonadati</taxon>
        <taxon>Pseudomonadota</taxon>
        <taxon>Alphaproteobacteria</taxon>
        <taxon>Acetobacterales</taxon>
        <taxon>Roseomonadaceae</taxon>
        <taxon>Caldovatus</taxon>
    </lineage>
</organism>
<evidence type="ECO:0000313" key="3">
    <source>
        <dbReference type="Proteomes" id="UP000597507"/>
    </source>
</evidence>
<feature type="region of interest" description="Disordered" evidence="1">
    <location>
        <begin position="59"/>
        <end position="83"/>
    </location>
</feature>
<dbReference type="EMBL" id="BMKS01000029">
    <property type="protein sequence ID" value="GGG52422.1"/>
    <property type="molecule type" value="Genomic_DNA"/>
</dbReference>
<evidence type="ECO:0000256" key="1">
    <source>
        <dbReference type="SAM" id="MobiDB-lite"/>
    </source>
</evidence>
<name>A0A8J3EEA8_9PROT</name>
<proteinExistence type="predicted"/>
<accession>A0A8J3EEA8</accession>